<comment type="caution">
    <text evidence="2">The sequence shown here is derived from an EMBL/GenBank/DDBJ whole genome shotgun (WGS) entry which is preliminary data.</text>
</comment>
<feature type="domain" description="HNH nuclease" evidence="1">
    <location>
        <begin position="196"/>
        <end position="245"/>
    </location>
</feature>
<sequence>MSSYWLTFKPLGPGAPRGWPIEHLRDLIRRVDADPDSTTEWWRIAAHGSASAGERVYIFQQGTNPRGIFGVGRIVGSPKKMRTSTDPDVRPRAQIRFERLVDPTTGFLLPLEAIDDVVPATLVNAFASGWKVADEVADELEKRLAPLLAPVAPTDSSAFDPSSSTDEREKLLRQIHARRGQPEFRAKLLKAYGGCCAMTGCTVEAALEAAHLSPYQGPQTNHVTNGILLRADIHTLYDCGLISINPETREVVVSSTLAGSEYATIAGRPVKNPASPADKPSTENLRACFKRFETCPPF</sequence>
<keyword evidence="3" id="KW-1185">Reference proteome</keyword>
<reference evidence="2" key="1">
    <citation type="journal article" date="2021" name="Front. Microbiol.">
        <title>Comprehensive Comparative Genomics and Phenotyping of Methylobacterium Species.</title>
        <authorList>
            <person name="Alessa O."/>
            <person name="Ogura Y."/>
            <person name="Fujitani Y."/>
            <person name="Takami H."/>
            <person name="Hayashi T."/>
            <person name="Sahin N."/>
            <person name="Tani A."/>
        </authorList>
    </citation>
    <scope>NUCLEOTIDE SEQUENCE</scope>
    <source>
        <strain evidence="2">DSM 23632</strain>
    </source>
</reference>
<evidence type="ECO:0000259" key="1">
    <source>
        <dbReference type="Pfam" id="PF13391"/>
    </source>
</evidence>
<dbReference type="RefSeq" id="WP_238184647.1">
    <property type="nucleotide sequence ID" value="NZ_BPRB01000271.1"/>
</dbReference>
<protein>
    <recommendedName>
        <fullName evidence="1">HNH nuclease domain-containing protein</fullName>
    </recommendedName>
</protein>
<dbReference type="Proteomes" id="UP001055057">
    <property type="component" value="Unassembled WGS sequence"/>
</dbReference>
<name>A0ABQ4U3S7_9HYPH</name>
<organism evidence="2 3">
    <name type="scientific">Methylobacterium trifolii</name>
    <dbReference type="NCBI Taxonomy" id="1003092"/>
    <lineage>
        <taxon>Bacteria</taxon>
        <taxon>Pseudomonadati</taxon>
        <taxon>Pseudomonadota</taxon>
        <taxon>Alphaproteobacteria</taxon>
        <taxon>Hyphomicrobiales</taxon>
        <taxon>Methylobacteriaceae</taxon>
        <taxon>Methylobacterium</taxon>
    </lineage>
</organism>
<proteinExistence type="predicted"/>
<accession>A0ABQ4U3S7</accession>
<dbReference type="InterPro" id="IPR003615">
    <property type="entry name" value="HNH_nuc"/>
</dbReference>
<reference evidence="2" key="2">
    <citation type="submission" date="2021-08" db="EMBL/GenBank/DDBJ databases">
        <authorList>
            <person name="Tani A."/>
            <person name="Ola A."/>
            <person name="Ogura Y."/>
            <person name="Katsura K."/>
            <person name="Hayashi T."/>
        </authorList>
    </citation>
    <scope>NUCLEOTIDE SEQUENCE</scope>
    <source>
        <strain evidence="2">DSM 23632</strain>
    </source>
</reference>
<gene>
    <name evidence="2" type="ORF">MPOCJGCO_4194</name>
</gene>
<dbReference type="EMBL" id="BPRB01000271">
    <property type="protein sequence ID" value="GJE62065.1"/>
    <property type="molecule type" value="Genomic_DNA"/>
</dbReference>
<dbReference type="Pfam" id="PF13391">
    <property type="entry name" value="HNH_2"/>
    <property type="match status" value="1"/>
</dbReference>
<evidence type="ECO:0000313" key="2">
    <source>
        <dbReference type="EMBL" id="GJE62065.1"/>
    </source>
</evidence>
<evidence type="ECO:0000313" key="3">
    <source>
        <dbReference type="Proteomes" id="UP001055057"/>
    </source>
</evidence>